<keyword evidence="1" id="KW-0472">Membrane</keyword>
<organism evidence="3">
    <name type="scientific">Trepomonas sp. PC1</name>
    <dbReference type="NCBI Taxonomy" id="1076344"/>
    <lineage>
        <taxon>Eukaryota</taxon>
        <taxon>Metamonada</taxon>
        <taxon>Diplomonadida</taxon>
        <taxon>Hexamitidae</taxon>
        <taxon>Hexamitinae</taxon>
        <taxon>Trepomonas</taxon>
    </lineage>
</organism>
<dbReference type="PROSITE" id="PS50835">
    <property type="entry name" value="IG_LIKE"/>
    <property type="match status" value="1"/>
</dbReference>
<feature type="non-terminal residue" evidence="3">
    <location>
        <position position="1"/>
    </location>
</feature>
<keyword evidence="1" id="KW-0812">Transmembrane</keyword>
<accession>A0A146K3P5</accession>
<dbReference type="InterPro" id="IPR007110">
    <property type="entry name" value="Ig-like_dom"/>
</dbReference>
<reference evidence="3" key="1">
    <citation type="submission" date="2015-07" db="EMBL/GenBank/DDBJ databases">
        <title>Adaptation to a free-living lifestyle via gene acquisitions in the diplomonad Trepomonas sp. PC1.</title>
        <authorList>
            <person name="Xu F."/>
            <person name="Jerlstrom-Hultqvist J."/>
            <person name="Kolisko M."/>
            <person name="Simpson A.G.B."/>
            <person name="Roger A.J."/>
            <person name="Svard S.G."/>
            <person name="Andersson J.O."/>
        </authorList>
    </citation>
    <scope>NUCLEOTIDE SEQUENCE</scope>
    <source>
        <strain evidence="3">PC1</strain>
    </source>
</reference>
<feature type="domain" description="Ig-like" evidence="2">
    <location>
        <begin position="707"/>
        <end position="796"/>
    </location>
</feature>
<name>A0A146K3P5_9EUKA</name>
<sequence>LLNILTTNTYYVSTSGTACANKKVWLDLVDTATAAFICTEIDCTTTVVGECDLRIDDGMFTMYSGYANAAAVNTEIITPTLLTLPSPVTTYCKGSLMLVENLTEAAPADRRIQCGCPSGLYVDYFTDYANPSCVSPTNCAKSPLASTKSIVDLSETFCSYVPTIDYIPTYRTPTEYDPFLIYVDNGLQSAAPQVVDNRTVGLIGRTGNYYTTMTVLAASTKTANTLVSTVSVIISGGFVDLKTNGELCNTTNSCLTVDTLKLKCVLKSSIPNLQDVNVAGFCYAATACNQIKDYHIDTRMKCSSNCEYPLQSGFNWPRYHMRNVSTVGTMDENSINFTYAQCEATGPDCSSVYPAVMEANFIGHIEAFTGAGWTPIVPAITQQVSGIGVMTCVLPPYTLNQSEQPVVCQRNFVKAQIYNADPRVTGGLSAKTFMCVPVSTTPACYNGNNEQLTANTKGYISFGHEYCFISGVVNTTVADPGHYPYIHASGSYGAALISYPIISGFVSCAGQTTMQLFTTATDAALASKDSFQCSCPTGKVVKDVFQGDARRVECVLPADCAVPKKVDGTIKFCLATAANVITFEASGDCTSDGPISADCIDFTPSVTWYQKGVPCNPAMAHIVVTAGTPGTAVCTDFAGGDNLVTLSDSQTTSTPCAAYSVVSNDFRYSCQTSCPNATTPIFEPAMPTGVGSGTFKIVNCVPIPNCPTTLLHSYVTTTNKDGSDLTSNLEAYECVYTRSTISTHWEAKTYNSSVGTSCSNKVAIFNNDSSSYLCPYQNFQCELDDGSIITAGPDLTSQYTCKYNLHVDLLVQTSTTNASYHYYECLGNLTLTNNASFDNIFQCGCVGQYIDLFTNIYQPQCTVLCPVSLKRDASDKFCIFRESDEVSSTLNPFNYTSIPPTCTTGNICDITFEPNVTSFAENGKACNLALGCFKVVGSALTCVAYDSLESKIANPYGMCVDSCNSSVPYYNVKENDSVVCTNACPYPLAPVYSRWQRTGFSPDYGFSAATCLDISKLICRNGNISSRANPIYQKDNLVAITPVPYSYNCELDCDSGQFQDQNGVCQDESACQSPSAWYQLVATLPKFMCKLIDSSKDAIFVFNFDYIRTSQEYNTTTGRSTIKFELKESCLQSEGNAWTIIDPDEIALVNSQKNVSNYYNYTYACVPKTTNCLDLGNIVTNRSLCLDYRYGTYRLVKSPAVAPFKYWYETVPMYDGSIGDLFLPFHATDPPLNMIQLDPIYQRYWYPQDDGSYQLQRATGNNCEFNSTIATLVTKYHPFKVQPYIVTSSMTCNETSQFCDLKNAANQELLLPTYDFTNDTVTISTGFRCMKKALGDGCSGLYQIEYMNFTCIKSSSCTNLGVIKVFDRDYTTDGKQSFFRCTNHSCADGTFSVGDTSPLQWICYNPDTTAPTKNCATDEYIGIQVSSLADATAFNSKAGEAATQTHGYQVYGEQFAYCTLAVNTKIYDDASFDNIYVEKLSTDDCATKFSFLKSGGVAPGDQVDMNVVFKKNQKPLADTSIFAYVCAHENYQMMQDITIVATTFKLGITTCDDLATIPVTVMYQQTLSASIAPTVIAGKEASLLRQLCADTCSSQTSFPSLQTQKAYLNSDSICIEACDLSIQIVNQDGVCVRKDSCVDTNWYQTFESDGVTPSNNYTCGGVVLAAELYAREYQLVAIYSATYRIYNKSKQCANKWITGDSTLIATKTLYMDSLFTCQTVACPTNTLLVAIQSTTPGLTMCIDYRYGTYVDAAWGAIPAAPTHFWVYNSLTSVYDLTAKASTNCNDTIYTEPLSIQYSNPRYAKPYIVTNLMQCSTSASCDFATLNMVLQPTGTFTTTLGGTPVDYQTYYKCQQQCDTPATYHVLSNGTCASAAYCAGGAFSAVTTFAGVTVTKQYGTVIHDIYKCDDDVCLTQAGAAGLDPDNSNSVLDVGTGVGKLLVCYDPTVVPKKAPYCPSDKISIQLTTNYLQWLGICEATDSTKIYVESTTFPGLYTAQSSAVVCPGGPHAIGAVADMSIVHSDNVGSNALGTVFTQAYVCKGTSTYPIIQVIAGDLYRAYTYAEVATVDLGGASNFAQPTTSVVNVISPATGNTVKYFLNESCASKNVQEQLESTNKYLRVCTTPCSTFYTIDNTSTPVPTYTCTASCDSNIFITAAAMNKYSNVSQKICVTLVGGQTIKEYDCNSMYDNIYDTLPTTYNYLAVTATSGTNQLECVTSCPAGNLFSATNGVSAAQSIFYTDEAGAGDKLTVCKKVDYTMLPSTPAIDTCTGYYELNTIQQCSNAQKYYHCIGTASVPVDCESLYADQNRICGEPIDILVTQDGLQHPCVSTFSAELGTTTDAISKSILKQVSAGPMYVCYDKYCPSDKPTLREYGVCEDELQDCYKTNTKLTVKILDNTYRYYCLDDETLCVDTLSSAVTGFQFDCQLIDTDCISATLGIYQIPDQYGICVQKETCNTTISSLSAWVQLYASEMKYACKLITEIESTPFPEGDYVLIKRYSSPVEVLVYNRTASCVEHSHWDFVNAQAIANIENKADYANYEYICNAGDTCSESHFLVYMNGICLYYKYHTFTVVADIFDTYLATVDEKFYYQVSGSTRFVEQVPQTTDCKQPTSISSNYLIPHYSRQYIVTNEMICVNNDQSAPTPFCDFTKKVLVPSRQITIGTDTYYTEFTCEANCRAIEYSYLMQNSTCVDSTICTTAQQVATISLTTPVRTLSIYRCLSLCDDNLMLTIGTNKYVCYNSATGTSQKCGSNQIALSFADFNIISGGPYGLCTDIKNNVIYEEDSTYKGLYTAKIEGSVDINDIFTYAGIASCDTTYEVETGNQYNIYTKVKVSQINDLAKVCQNDPTAQPPILMNKTVDGSGFFIAQAVQKTECTWNIINPLYVLSITPISDSTATWICLANCPVTMFPDQFTDTDISVANQEINYLFNRCNSCPGAIPTDIYYNTIQDQCQASCASSIFYFKNSQKICIDHTGPDYKVDCATFMADVNYIFLDYNASTDNHKVCATSCSSERNKNALTVNGKTTSGLDLFYVDFNPLDTPKSIVCENVVPCTSYYHKMTSDLNIFNQVPVTVSTDESYYYCSSTECPQNFINQTAMCGLNLDEPQNPYYLALTKCDSSYSDFIDGTFDLTILQKVGNNIDGYNYTCLDNHCPDSQPLLREDFICVELLENNCIYGDFNRLTVTNLTDSKLYYYCIKTCYSQSGIPTYSGDYSCVTPCPPSEFEILNQQGICKNTYECVMPNAWYQTKPNEEKFFCKEMVDETTTFPVSQTFIRTSNTSNAGLNVMVFKYVSSCLASDDKLWNFATSNPADMVFECQGVTECTNSSFYIPYIDNICVDYRRYTYGTGAAGYTIPLPADPATIAQTKYWYPVSITTSSGSVIRYRLETPTTLDTCSLFSTSNDPLFASTYIINDKMMCVSNDQTGTPFCANKLEHKMLVPSFTFENNSITFYAGYSCSQYCTGEYAVSFLNFTCIKQRNCNATSALANVINVVDISVEVSGATILHSLMRCQTDACQDDTQVLTISGTEYVCLKQTTNLFKQCANNAIALPIIDPWAIDRLEQYGKCEAIDVNSIYEQDSTYQGLYHKLVAGESCSVQFALQNYTSPNSYNLVRETEVSKIHTLTAAICQTTDGSVWKERVVADTVAYTGKVFYLLQPQECKSSTNLFVKYNPTSLIDPVVAGSVVLASAYFECFNDCTNLGTPQIVFSQLIRYAVDGQVSYKYNLCTEKCAENKFYLADTTTYQYVCLDTPDCTSRLFYEDSFAPNNVLQKVCVPYVRDKLYTDYTCKTTGIDFQYLEIKYVEDSTQIDGSKIWMYQCQDTCSQTLNIGSINVIYTLYSDPTKKIVCQAIKGAERTLVGVEGVNNINDYADLIPATCSTNIYEQVPSTSSYYYCSFINYCQSLYQDQNKLCQSTVATPGIKPVELYFAALNNCNSQSTVIDSAYISADALQDINKRIKILQTLSVNTSANFYQCIDESCPQNTPVLLENHICAAADTQCLNYESFYLNVTMGTFNAYFCVEQCTNTLALASYVCDLNSDAKNCTDNTVGIDIYLIRDEFGNCQRNYTCNVTVQKAWFQILAQPEKRYICAVIDPVTDYNTYYALAESIYYNSVQIKIYNFIDPAQIGVTACTETQIEDIGPPLTCTDAYFQTPTLDDPNATPLEKVLLCSIYYPYITSNRYCKQEPEEGKHYVQITLSNNTYYEEIILEDETNQVNSVVKDKILLNQAFRPCSANLPLPTSSLSERCLYSCNAEYQYDQTYNFVIEVQANITKYYTCEVFCAVDGALKPIDQVNKLCLVSGCPTNQFQQKITDLVQPQYNIYYSCVDYCNTGFVMYDNYCIYQSCSLVRDSITNQLLGLYSYNTTITISGSDHVLIKCSPTCQDQSIQLFIDNTNSSCITSCDINAGINYRLAVTVNSTSSTQCVDVCASGYYLETIATTTYGTCVAQCATGWYKEDMVGIMKCVQSCASSVITGYIVVSNSLVCQTTDCPSNNFYNLYDSATSTYKCLPDCPLKFAQTVVNTITIYVCQADCQAEKCIALGKCGGYNYIDLLPLTATYVCVPDCGLLIVNEVQICSPSCSDSRSFISSSAPVQCVSECQNEIALSDRVCGASCTATQFKQLYDGTTQTYQCTAECDSHFQFSMKCQTYQIGDCASFGQYVGLSLVVNKQYTMTCVQECPSDMHYYIKDDVCTQGCDQSSQNTYLSDDKMSCQQYCGLDFMTQLELIKPDYRVCVSKCFRPLGTTNCQVLDDNTDCQVYFDNFTCVRTDQCVSSGLYELVDRLCRIVQTVTSDANKASTASTAAVSVVCGVLGLSTIGLSVLLYMKSKGASSLLKKPNMNKTKQIENVDEIREQELVLKDQPPKPKDKTAKEYVMEALME</sequence>
<feature type="transmembrane region" description="Helical" evidence="1">
    <location>
        <begin position="4805"/>
        <end position="4827"/>
    </location>
</feature>
<keyword evidence="1" id="KW-1133">Transmembrane helix</keyword>
<evidence type="ECO:0000259" key="2">
    <source>
        <dbReference type="PROSITE" id="PS50835"/>
    </source>
</evidence>
<evidence type="ECO:0000256" key="1">
    <source>
        <dbReference type="SAM" id="Phobius"/>
    </source>
</evidence>
<proteinExistence type="predicted"/>
<dbReference type="EMBL" id="GDID01006102">
    <property type="protein sequence ID" value="JAP90504.1"/>
    <property type="molecule type" value="Transcribed_RNA"/>
</dbReference>
<evidence type="ECO:0000313" key="3">
    <source>
        <dbReference type="EMBL" id="JAP90504.1"/>
    </source>
</evidence>
<protein>
    <recommendedName>
        <fullName evidence="2">Ig-like domain-containing protein</fullName>
    </recommendedName>
</protein>
<gene>
    <name evidence="3" type="ORF">TPC1_30001</name>
</gene>